<comment type="caution">
    <text evidence="2">The sequence shown here is derived from an EMBL/GenBank/DDBJ whole genome shotgun (WGS) entry which is preliminary data.</text>
</comment>
<evidence type="ECO:0000313" key="2">
    <source>
        <dbReference type="EMBL" id="NIJ07212.1"/>
    </source>
</evidence>
<dbReference type="Proteomes" id="UP000727456">
    <property type="component" value="Unassembled WGS sequence"/>
</dbReference>
<name>A0ABX0TS63_9SPHN</name>
<dbReference type="EMBL" id="JAAOZC010000002">
    <property type="protein sequence ID" value="NIJ07212.1"/>
    <property type="molecule type" value="Genomic_DNA"/>
</dbReference>
<gene>
    <name evidence="2" type="ORF">FHS31_000808</name>
</gene>
<organism evidence="2 3">
    <name type="scientific">Sphingomonas vulcanisoli</name>
    <dbReference type="NCBI Taxonomy" id="1658060"/>
    <lineage>
        <taxon>Bacteria</taxon>
        <taxon>Pseudomonadati</taxon>
        <taxon>Pseudomonadota</taxon>
        <taxon>Alphaproteobacteria</taxon>
        <taxon>Sphingomonadales</taxon>
        <taxon>Sphingomonadaceae</taxon>
        <taxon>Sphingomonas</taxon>
    </lineage>
</organism>
<protein>
    <submittedName>
        <fullName evidence="2">Uncharacterized protein</fullName>
    </submittedName>
</protein>
<sequence length="104" mass="11835">MNDEVALPRASMGMLFAFGRGSITARRFPPSGPQKRAYHAAKLRRERQERRLEYQFAEHGSAAVESHEVVFHSGFNLFDQPHRTNWHGTGRPDLISFGDHSDEA</sequence>
<dbReference type="RefSeq" id="WP_167072097.1">
    <property type="nucleotide sequence ID" value="NZ_JAAOZC010000002.1"/>
</dbReference>
<feature type="region of interest" description="Disordered" evidence="1">
    <location>
        <begin position="82"/>
        <end position="104"/>
    </location>
</feature>
<evidence type="ECO:0000256" key="1">
    <source>
        <dbReference type="SAM" id="MobiDB-lite"/>
    </source>
</evidence>
<evidence type="ECO:0000313" key="3">
    <source>
        <dbReference type="Proteomes" id="UP000727456"/>
    </source>
</evidence>
<accession>A0ABX0TS63</accession>
<keyword evidence="3" id="KW-1185">Reference proteome</keyword>
<proteinExistence type="predicted"/>
<reference evidence="2 3" key="1">
    <citation type="submission" date="2020-03" db="EMBL/GenBank/DDBJ databases">
        <title>Genomic Encyclopedia of Type Strains, Phase III (KMG-III): the genomes of soil and plant-associated and newly described type strains.</title>
        <authorList>
            <person name="Whitman W."/>
        </authorList>
    </citation>
    <scope>NUCLEOTIDE SEQUENCE [LARGE SCALE GENOMIC DNA]</scope>
    <source>
        <strain evidence="2 3">CECT 8804</strain>
    </source>
</reference>